<sequence length="535" mass="55946">MANAGAPAVANAAAADTNGGAPAVANAAADNGARSMANATTSAAVANGGDGNGVPVSGSGRDHVVIFPFMAKGHMLPLLHFATALSARHGGLRVTLVTTPGNVAFARSRLPASVPLVALPFPSLPPLPAGVESTDALPSQSLHLAFLRATALLRAPFAAFLASLPSPPLALVSDFFLGFTRRVAADAGVRRIVFNGMSCFASAICKALAASPLASFEPGAQLHVPDMPDHVVVRAEEVPDGVAKRADPDNPFTRFFVHEIGDSDVRSWGVLVNSFAALDGDYVPGLESFYEPGSRAWLVGPLFLAAGDDMPPEGEKEQDPEGCLSWLDERAAQPGSVVYISFGTQAHVTDAQLDELVHGLAQSGCPFLWAVRSDTWSPPADVVGPDGRIVRGWVPQRSVLAHKAIGGFVSHCGWNSVMESLAAGKPLLAWPMIAEQHLNARHVANILGVGVRVAVRPGADVVGRADVEEKVRELMDAGSKAARSMRERAAWARQAAESAVSRGGTSAMTLRNLVEELQRTYGDVVGKESEVRGTK</sequence>
<dbReference type="EC" id="2.4.1.-" evidence="4"/>
<protein>
    <recommendedName>
        <fullName evidence="4">Glycosyltransferase</fullName>
        <ecNumber evidence="4">2.4.1.-</ecNumber>
    </recommendedName>
</protein>
<dbReference type="EMBL" id="CM029044">
    <property type="protein sequence ID" value="KAG2606967.1"/>
    <property type="molecule type" value="Genomic_DNA"/>
</dbReference>
<evidence type="ECO:0000256" key="4">
    <source>
        <dbReference type="RuleBase" id="RU362057"/>
    </source>
</evidence>
<evidence type="ECO:0000259" key="5">
    <source>
        <dbReference type="Pfam" id="PF26168"/>
    </source>
</evidence>
<dbReference type="Gene3D" id="3.40.50.2000">
    <property type="entry name" value="Glycogen Phosphorylase B"/>
    <property type="match status" value="2"/>
</dbReference>
<proteinExistence type="inferred from homology"/>
<dbReference type="CDD" id="cd03784">
    <property type="entry name" value="GT1_Gtf-like"/>
    <property type="match status" value="1"/>
</dbReference>
<dbReference type="InterPro" id="IPR058980">
    <property type="entry name" value="Glyco_transf_N"/>
</dbReference>
<keyword evidence="7" id="KW-1185">Reference proteome</keyword>
<gene>
    <name evidence="6" type="ORF">PVAP13_4NG075500</name>
</gene>
<reference evidence="6" key="1">
    <citation type="submission" date="2020-05" db="EMBL/GenBank/DDBJ databases">
        <title>WGS assembly of Panicum virgatum.</title>
        <authorList>
            <person name="Lovell J.T."/>
            <person name="Jenkins J."/>
            <person name="Shu S."/>
            <person name="Juenger T.E."/>
            <person name="Schmutz J."/>
        </authorList>
    </citation>
    <scope>NUCLEOTIDE SEQUENCE</scope>
    <source>
        <strain evidence="6">AP13</strain>
    </source>
</reference>
<dbReference type="Proteomes" id="UP000823388">
    <property type="component" value="Chromosome 4N"/>
</dbReference>
<dbReference type="PANTHER" id="PTHR48047">
    <property type="entry name" value="GLYCOSYLTRANSFERASE"/>
    <property type="match status" value="1"/>
</dbReference>
<organism evidence="6 7">
    <name type="scientific">Panicum virgatum</name>
    <name type="common">Blackwell switchgrass</name>
    <dbReference type="NCBI Taxonomy" id="38727"/>
    <lineage>
        <taxon>Eukaryota</taxon>
        <taxon>Viridiplantae</taxon>
        <taxon>Streptophyta</taxon>
        <taxon>Embryophyta</taxon>
        <taxon>Tracheophyta</taxon>
        <taxon>Spermatophyta</taxon>
        <taxon>Magnoliopsida</taxon>
        <taxon>Liliopsida</taxon>
        <taxon>Poales</taxon>
        <taxon>Poaceae</taxon>
        <taxon>PACMAD clade</taxon>
        <taxon>Panicoideae</taxon>
        <taxon>Panicodae</taxon>
        <taxon>Paniceae</taxon>
        <taxon>Panicinae</taxon>
        <taxon>Panicum</taxon>
        <taxon>Panicum sect. Hiantes</taxon>
    </lineage>
</organism>
<evidence type="ECO:0000256" key="2">
    <source>
        <dbReference type="ARBA" id="ARBA00022679"/>
    </source>
</evidence>
<evidence type="ECO:0000313" key="7">
    <source>
        <dbReference type="Proteomes" id="UP000823388"/>
    </source>
</evidence>
<dbReference type="Pfam" id="PF00201">
    <property type="entry name" value="UDPGT"/>
    <property type="match status" value="1"/>
</dbReference>
<dbReference type="PANTHER" id="PTHR48047:SF236">
    <property type="entry name" value="UDP-GLYCOSYLTRANSFERASE 90A1"/>
    <property type="match status" value="1"/>
</dbReference>
<dbReference type="InterPro" id="IPR002213">
    <property type="entry name" value="UDP_glucos_trans"/>
</dbReference>
<comment type="caution">
    <text evidence="6">The sequence shown here is derived from an EMBL/GenBank/DDBJ whole genome shotgun (WGS) entry which is preliminary data.</text>
</comment>
<dbReference type="AlphaFoldDB" id="A0A8T0T9K5"/>
<evidence type="ECO:0000256" key="1">
    <source>
        <dbReference type="ARBA" id="ARBA00009995"/>
    </source>
</evidence>
<name>A0A8T0T9K5_PANVG</name>
<dbReference type="GO" id="GO:0035251">
    <property type="term" value="F:UDP-glucosyltransferase activity"/>
    <property type="evidence" value="ECO:0007669"/>
    <property type="project" value="TreeGrafter"/>
</dbReference>
<dbReference type="InterPro" id="IPR035595">
    <property type="entry name" value="UDP_glycos_trans_CS"/>
</dbReference>
<dbReference type="FunFam" id="3.40.50.2000:FF:000186">
    <property type="entry name" value="Glycosyltransferase"/>
    <property type="match status" value="1"/>
</dbReference>
<dbReference type="FunFam" id="3.40.50.2000:FF:000231">
    <property type="entry name" value="Glycosyltransferase"/>
    <property type="match status" value="1"/>
</dbReference>
<dbReference type="SUPFAM" id="SSF53756">
    <property type="entry name" value="UDP-Glycosyltransferase/glycogen phosphorylase"/>
    <property type="match status" value="1"/>
</dbReference>
<feature type="domain" description="Glycosyltransferase N-terminal" evidence="5">
    <location>
        <begin position="64"/>
        <end position="302"/>
    </location>
</feature>
<keyword evidence="2 3" id="KW-0808">Transferase</keyword>
<dbReference type="OrthoDB" id="5835829at2759"/>
<comment type="similarity">
    <text evidence="1 3">Belongs to the UDP-glycosyltransferase family.</text>
</comment>
<evidence type="ECO:0000313" key="6">
    <source>
        <dbReference type="EMBL" id="KAG2606967.1"/>
    </source>
</evidence>
<evidence type="ECO:0000256" key="3">
    <source>
        <dbReference type="RuleBase" id="RU003718"/>
    </source>
</evidence>
<keyword evidence="3" id="KW-0328">Glycosyltransferase</keyword>
<dbReference type="PROSITE" id="PS00375">
    <property type="entry name" value="UDPGT"/>
    <property type="match status" value="1"/>
</dbReference>
<accession>A0A8T0T9K5</accession>
<dbReference type="Pfam" id="PF26168">
    <property type="entry name" value="Glyco_transf_N"/>
    <property type="match status" value="1"/>
</dbReference>